<dbReference type="CDD" id="cd01106">
    <property type="entry name" value="HTH_TipAL-Mta"/>
    <property type="match status" value="1"/>
</dbReference>
<reference evidence="6" key="1">
    <citation type="submission" date="2020-08" db="EMBL/GenBank/DDBJ databases">
        <title>Genome public.</title>
        <authorList>
            <person name="Liu C."/>
            <person name="Sun Q."/>
        </authorList>
    </citation>
    <scope>NUCLEOTIDE SEQUENCE</scope>
    <source>
        <strain evidence="6">BX7</strain>
    </source>
</reference>
<dbReference type="Proteomes" id="UP000620366">
    <property type="component" value="Unassembled WGS sequence"/>
</dbReference>
<keyword evidence="3" id="KW-0010">Activator</keyword>
<evidence type="ECO:0000256" key="4">
    <source>
        <dbReference type="ARBA" id="ARBA00023163"/>
    </source>
</evidence>
<dbReference type="RefSeq" id="WP_249299754.1">
    <property type="nucleotide sequence ID" value="NZ_JACRSP010000002.1"/>
</dbReference>
<dbReference type="Gene3D" id="1.10.490.50">
    <property type="entry name" value="Antibiotic binding domain of TipA-like multidrug resistance regulators"/>
    <property type="match status" value="1"/>
</dbReference>
<feature type="domain" description="HTH merR-type" evidence="5">
    <location>
        <begin position="1"/>
        <end position="70"/>
    </location>
</feature>
<dbReference type="GO" id="GO:0003677">
    <property type="term" value="F:DNA binding"/>
    <property type="evidence" value="ECO:0007669"/>
    <property type="project" value="UniProtKB-KW"/>
</dbReference>
<evidence type="ECO:0000256" key="2">
    <source>
        <dbReference type="ARBA" id="ARBA00023125"/>
    </source>
</evidence>
<keyword evidence="4" id="KW-0804">Transcription</keyword>
<evidence type="ECO:0000313" key="7">
    <source>
        <dbReference type="Proteomes" id="UP000620366"/>
    </source>
</evidence>
<dbReference type="SMART" id="SM00422">
    <property type="entry name" value="HTH_MERR"/>
    <property type="match status" value="1"/>
</dbReference>
<dbReference type="Pfam" id="PF07739">
    <property type="entry name" value="TipAS"/>
    <property type="match status" value="1"/>
</dbReference>
<dbReference type="SUPFAM" id="SSF89082">
    <property type="entry name" value="Antibiotic binding domain of TipA-like multidrug resistance regulators"/>
    <property type="match status" value="1"/>
</dbReference>
<sequence length="244" mass="28216">MKSVREVSQLAGVSVRTLHYYDEIGLLPPDEVTPAGYRLYGKRALSRLQQILFFRELRFPLREIKAILNDPSFDEDEALRRQRKLLLAQRRRLDGLIRLLDQRSKGVNKMSFQEFDLTEIERARAEYADEARRKWGATDAYRESERRTGGYTAEDWQRIQAEADEIWDALADEMGNPPDSPRVQALVRRFQAHVTEHYYPCTDEILAGLGEMYLADERFQKNLDRRAPGFAAFLSGAFRAAAGL</sequence>
<keyword evidence="7" id="KW-1185">Reference proteome</keyword>
<dbReference type="InterPro" id="IPR000551">
    <property type="entry name" value="MerR-type_HTH_dom"/>
</dbReference>
<dbReference type="PANTHER" id="PTHR30204">
    <property type="entry name" value="REDOX-CYCLING DRUG-SENSING TRANSCRIPTIONAL ACTIVATOR SOXR"/>
    <property type="match status" value="1"/>
</dbReference>
<dbReference type="PROSITE" id="PS50937">
    <property type="entry name" value="HTH_MERR_2"/>
    <property type="match status" value="1"/>
</dbReference>
<gene>
    <name evidence="6" type="ORF">H8695_04750</name>
</gene>
<keyword evidence="2" id="KW-0238">DNA-binding</keyword>
<organism evidence="6 7">
    <name type="scientific">Feifania hominis</name>
    <dbReference type="NCBI Taxonomy" id="2763660"/>
    <lineage>
        <taxon>Bacteria</taxon>
        <taxon>Bacillati</taxon>
        <taxon>Bacillota</taxon>
        <taxon>Clostridia</taxon>
        <taxon>Eubacteriales</taxon>
        <taxon>Feifaniaceae</taxon>
        <taxon>Feifania</taxon>
    </lineage>
</organism>
<evidence type="ECO:0000256" key="1">
    <source>
        <dbReference type="ARBA" id="ARBA00023015"/>
    </source>
</evidence>
<dbReference type="InterPro" id="IPR036244">
    <property type="entry name" value="TipA-like_antibiotic-bd"/>
</dbReference>
<dbReference type="AlphaFoldDB" id="A0A926HU70"/>
<evidence type="ECO:0000256" key="3">
    <source>
        <dbReference type="ARBA" id="ARBA00023159"/>
    </source>
</evidence>
<proteinExistence type="predicted"/>
<dbReference type="InterPro" id="IPR009061">
    <property type="entry name" value="DNA-bd_dom_put_sf"/>
</dbReference>
<protein>
    <submittedName>
        <fullName evidence="6">MerR family transcriptional regulator</fullName>
    </submittedName>
</protein>
<dbReference type="InterPro" id="IPR047057">
    <property type="entry name" value="MerR_fam"/>
</dbReference>
<name>A0A926HU70_9FIRM</name>
<dbReference type="Pfam" id="PF13411">
    <property type="entry name" value="MerR_1"/>
    <property type="match status" value="1"/>
</dbReference>
<keyword evidence="1" id="KW-0805">Transcription regulation</keyword>
<dbReference type="InterPro" id="IPR012925">
    <property type="entry name" value="TipAS_dom"/>
</dbReference>
<comment type="caution">
    <text evidence="6">The sequence shown here is derived from an EMBL/GenBank/DDBJ whole genome shotgun (WGS) entry which is preliminary data.</text>
</comment>
<accession>A0A926HU70</accession>
<evidence type="ECO:0000313" key="6">
    <source>
        <dbReference type="EMBL" id="MBC8535998.1"/>
    </source>
</evidence>
<evidence type="ECO:0000259" key="5">
    <source>
        <dbReference type="PROSITE" id="PS50937"/>
    </source>
</evidence>
<dbReference type="PANTHER" id="PTHR30204:SF90">
    <property type="entry name" value="HTH-TYPE TRANSCRIPTIONAL ACTIVATOR MTA"/>
    <property type="match status" value="1"/>
</dbReference>
<dbReference type="Gene3D" id="1.10.1660.10">
    <property type="match status" value="1"/>
</dbReference>
<dbReference type="EMBL" id="JACRSP010000002">
    <property type="protein sequence ID" value="MBC8535998.1"/>
    <property type="molecule type" value="Genomic_DNA"/>
</dbReference>
<dbReference type="SUPFAM" id="SSF46955">
    <property type="entry name" value="Putative DNA-binding domain"/>
    <property type="match status" value="1"/>
</dbReference>
<dbReference type="PRINTS" id="PR00040">
    <property type="entry name" value="HTHMERR"/>
</dbReference>
<dbReference type="GO" id="GO:0003700">
    <property type="term" value="F:DNA-binding transcription factor activity"/>
    <property type="evidence" value="ECO:0007669"/>
    <property type="project" value="InterPro"/>
</dbReference>